<dbReference type="Pfam" id="PF00735">
    <property type="entry name" value="Septin"/>
    <property type="match status" value="1"/>
</dbReference>
<feature type="region of interest" description="Disordered" evidence="5">
    <location>
        <begin position="780"/>
        <end position="808"/>
    </location>
</feature>
<evidence type="ECO:0000256" key="3">
    <source>
        <dbReference type="ARBA" id="ARBA00023136"/>
    </source>
</evidence>
<dbReference type="GO" id="GO:0005525">
    <property type="term" value="F:GTP binding"/>
    <property type="evidence" value="ECO:0007669"/>
    <property type="project" value="UniProtKB-KW"/>
</dbReference>
<dbReference type="Pfam" id="PF00004">
    <property type="entry name" value="AAA"/>
    <property type="match status" value="1"/>
</dbReference>
<feature type="compositionally biased region" description="Low complexity" evidence="5">
    <location>
        <begin position="1210"/>
        <end position="1226"/>
    </location>
</feature>
<name>A0AAD4DCV5_9FUNG</name>
<feature type="domain" description="Septin-type G" evidence="6">
    <location>
        <begin position="734"/>
        <end position="1094"/>
    </location>
</feature>
<dbReference type="GO" id="GO:0005524">
    <property type="term" value="F:ATP binding"/>
    <property type="evidence" value="ECO:0007669"/>
    <property type="project" value="UniProtKB-KW"/>
</dbReference>
<dbReference type="GO" id="GO:0016197">
    <property type="term" value="P:endosomal transport"/>
    <property type="evidence" value="ECO:0007669"/>
    <property type="project" value="TreeGrafter"/>
</dbReference>
<feature type="compositionally biased region" description="Low complexity" evidence="5">
    <location>
        <begin position="1120"/>
        <end position="1170"/>
    </location>
</feature>
<dbReference type="PROSITE" id="PS51719">
    <property type="entry name" value="G_SEPTIN"/>
    <property type="match status" value="1"/>
</dbReference>
<keyword evidence="1 4" id="KW-0547">Nucleotide-binding</keyword>
<keyword evidence="2" id="KW-0067">ATP-binding</keyword>
<dbReference type="SMART" id="SM00382">
    <property type="entry name" value="AAA"/>
    <property type="match status" value="1"/>
</dbReference>
<dbReference type="Proteomes" id="UP001194580">
    <property type="component" value="Unassembled WGS sequence"/>
</dbReference>
<dbReference type="Pfam" id="PF17862">
    <property type="entry name" value="AAA_lid_3"/>
    <property type="match status" value="1"/>
</dbReference>
<feature type="region of interest" description="Disordered" evidence="5">
    <location>
        <begin position="1184"/>
        <end position="1236"/>
    </location>
</feature>
<dbReference type="InterPro" id="IPR050304">
    <property type="entry name" value="MT-severing_AAA_ATPase"/>
</dbReference>
<dbReference type="InterPro" id="IPR007330">
    <property type="entry name" value="MIT_dom"/>
</dbReference>
<feature type="compositionally biased region" description="Low complexity" evidence="5">
    <location>
        <begin position="274"/>
        <end position="285"/>
    </location>
</feature>
<evidence type="ECO:0000259" key="6">
    <source>
        <dbReference type="PROSITE" id="PS51719"/>
    </source>
</evidence>
<evidence type="ECO:0000256" key="4">
    <source>
        <dbReference type="RuleBase" id="RU004560"/>
    </source>
</evidence>
<feature type="region of interest" description="Disordered" evidence="5">
    <location>
        <begin position="220"/>
        <end position="285"/>
    </location>
</feature>
<feature type="region of interest" description="Disordered" evidence="5">
    <location>
        <begin position="442"/>
        <end position="480"/>
    </location>
</feature>
<gene>
    <name evidence="7" type="primary">VPS4_2</name>
    <name evidence="7" type="ORF">BGZ95_010787</name>
</gene>
<organism evidence="7 8">
    <name type="scientific">Linnemannia exigua</name>
    <dbReference type="NCBI Taxonomy" id="604196"/>
    <lineage>
        <taxon>Eukaryota</taxon>
        <taxon>Fungi</taxon>
        <taxon>Fungi incertae sedis</taxon>
        <taxon>Mucoromycota</taxon>
        <taxon>Mortierellomycotina</taxon>
        <taxon>Mortierellomycetes</taxon>
        <taxon>Mortierellales</taxon>
        <taxon>Mortierellaceae</taxon>
        <taxon>Linnemannia</taxon>
    </lineage>
</organism>
<dbReference type="Gene3D" id="1.10.8.60">
    <property type="match status" value="1"/>
</dbReference>
<feature type="compositionally biased region" description="Low complexity" evidence="5">
    <location>
        <begin position="71"/>
        <end position="80"/>
    </location>
</feature>
<keyword evidence="4" id="KW-0342">GTP-binding</keyword>
<dbReference type="InterPro" id="IPR027417">
    <property type="entry name" value="P-loop_NTPase"/>
</dbReference>
<feature type="compositionally biased region" description="Basic and acidic residues" evidence="5">
    <location>
        <begin position="442"/>
        <end position="452"/>
    </location>
</feature>
<keyword evidence="8" id="KW-1185">Reference proteome</keyword>
<comment type="similarity">
    <text evidence="4">Belongs to the TRAFAC class TrmE-Era-EngA-EngB-Septin-like GTPase superfamily. Septin GTPase family.</text>
</comment>
<feature type="region of interest" description="Disordered" evidence="5">
    <location>
        <begin position="1098"/>
        <end position="1170"/>
    </location>
</feature>
<dbReference type="PANTHER" id="PTHR23074:SF83">
    <property type="entry name" value="VACUOLAR PROTEIN SORTING-ASSOCIATED PROTEIN 4A"/>
    <property type="match status" value="1"/>
</dbReference>
<dbReference type="GO" id="GO:0016887">
    <property type="term" value="F:ATP hydrolysis activity"/>
    <property type="evidence" value="ECO:0007669"/>
    <property type="project" value="InterPro"/>
</dbReference>
<feature type="compositionally biased region" description="Polar residues" evidence="5">
    <location>
        <begin position="1102"/>
        <end position="1119"/>
    </location>
</feature>
<evidence type="ECO:0000256" key="5">
    <source>
        <dbReference type="SAM" id="MobiDB-lite"/>
    </source>
</evidence>
<dbReference type="PROSITE" id="PS00674">
    <property type="entry name" value="AAA"/>
    <property type="match status" value="1"/>
</dbReference>
<evidence type="ECO:0000313" key="7">
    <source>
        <dbReference type="EMBL" id="KAG0273402.1"/>
    </source>
</evidence>
<feature type="region of interest" description="Disordered" evidence="5">
    <location>
        <begin position="1"/>
        <end position="113"/>
    </location>
</feature>
<dbReference type="SMART" id="SM00745">
    <property type="entry name" value="MIT"/>
    <property type="match status" value="1"/>
</dbReference>
<sequence length="1296" mass="140794">MQRSHTTQGGEQQGKFLGEAAETPAMKRRKSMESAKFLSPNSAIMSVSRRKSFDQLSSLRNSDSKSRRSSDASSTASQKTGSSDTSVTTNTSMSGHTPASVSESIASSDYPHHASGSEIRALYLSGRTDSGNASMQPSPLIRSISQPVIEQVRLKRPPVSFASEVVARQSLDLQRLAMNQERATESERLNGQLRNDSDSDLPGQLFRRRTMQEANLNSSRLSILPRHHSAGPTTQSAPTTPEEMPGSGKGSQYQQQQCHSDGSSKAMQDMAAPRLSTSSISSLSGSSTVSGRFSRMWSSSAANSAAAGGKENTTPGTVMGNWNAGEFGEASAEAAAQSLVRPDLARARGGGMLNRNESLRDVYIRRHQTMKQLSLVNVRAVETVKRATEEDTKGRLEETLPLYQTALEYFLTALKYEKNERVRDTVRKRVVEYMARSEKIKEHPIKMEDGPKKKAIANSSNGGKGGKKKDSDDDGEDDADTKKLKGALVSAILSENPISNGSRVPWKGILLYGPPGTGKSFLVKAVATEANSTFFPVSSSDLVSKWMRESERLVKQLFQMARENKPAIILIDEVDSLCGTHGEGDSEASRRVKTEFLVQMNGVGNDMEGILVLGATSIPWQLDSAIRRRFEKRIYIPLPDSHARARMFELNVGTTPCLLTAQDYQHLGQITEGYSGSDIAIAVRDALSMLIRRSRPAHTSPGDPDVLEMNWENVEADDVMDHAKFTLEFGSEEIAPSLRLVLIGDSGVGKSKSRELFLNSVPGQVNKDDSSPDIAALSIQGQPAEGDSSEASQETNGTGQTNGHTKPQQAHDYLYKDSVSTLQIPQWLSVTAVNNNNDNPSNGDGENSFSTGMVPAENIVLHDFVGYGETLDARRNIDRVDAFLTEQYHATRSLFGPSISPLSTTSHPGPASAGQQPVLQPFLEQLLVDSSMAHTLPDACLYFVLYDLKPVDIHFMKRIMRHVNLIPILAKADTLSINQLWKAKSRILKQLEENQIEFFQFGYSLEDLKEMASEKMAGGPPFVLSTSELEVQNVGQPAASLTDLALAVNEGRFSEGHSDLCLLQTLLLGPKNRILHQASVKKFLNRWKTDLGLPLEVEEQPSPATGSSSAGQQEANGATSASAPAQQSEQQQQPVQAPEQPVQQQQSFEHQEQEQVQVPQSPVQPQLHQPQPIAQAAYQYQHTPQHNLPPSLQQQTYQPTSSYIPSPYRGQSQSSLLGGSAGGNNSTNTKDDELGQVIKLSRAQSVIRSASPSAKIYTQGSIVPAMPSNLSNSSSPTSPSSTPPPSSLAASIATSD</sequence>
<protein>
    <submittedName>
        <fullName evidence="7">Vacuolar protein sorting-associated protein 4</fullName>
    </submittedName>
</protein>
<feature type="compositionally biased region" description="Polar residues" evidence="5">
    <location>
        <begin position="1184"/>
        <end position="1204"/>
    </location>
</feature>
<feature type="compositionally biased region" description="Low complexity" evidence="5">
    <location>
        <begin position="250"/>
        <end position="263"/>
    </location>
</feature>
<dbReference type="EMBL" id="JAAAIL010000751">
    <property type="protein sequence ID" value="KAG0273402.1"/>
    <property type="molecule type" value="Genomic_DNA"/>
</dbReference>
<dbReference type="FunFam" id="3.40.50.300:FF:002588">
    <property type="entry name" value="ATPase, AAA family"/>
    <property type="match status" value="1"/>
</dbReference>
<dbReference type="GO" id="GO:0007033">
    <property type="term" value="P:vacuole organization"/>
    <property type="evidence" value="ECO:0007669"/>
    <property type="project" value="TreeGrafter"/>
</dbReference>
<dbReference type="SUPFAM" id="SSF52540">
    <property type="entry name" value="P-loop containing nucleoside triphosphate hydrolases"/>
    <property type="match status" value="2"/>
</dbReference>
<keyword evidence="3" id="KW-0472">Membrane</keyword>
<dbReference type="InterPro" id="IPR003960">
    <property type="entry name" value="ATPase_AAA_CS"/>
</dbReference>
<comment type="caution">
    <text evidence="7">The sequence shown here is derived from an EMBL/GenBank/DDBJ whole genome shotgun (WGS) entry which is preliminary data.</text>
</comment>
<feature type="compositionally biased region" description="Polar residues" evidence="5">
    <location>
        <begin position="789"/>
        <end position="808"/>
    </location>
</feature>
<feature type="region of interest" description="Disordered" evidence="5">
    <location>
        <begin position="1264"/>
        <end position="1296"/>
    </location>
</feature>
<feature type="region of interest" description="Disordered" evidence="5">
    <location>
        <begin position="182"/>
        <end position="203"/>
    </location>
</feature>
<dbReference type="InterPro" id="IPR003593">
    <property type="entry name" value="AAA+_ATPase"/>
</dbReference>
<proteinExistence type="inferred from homology"/>
<dbReference type="InterPro" id="IPR003959">
    <property type="entry name" value="ATPase_AAA_core"/>
</dbReference>
<dbReference type="PANTHER" id="PTHR23074">
    <property type="entry name" value="AAA DOMAIN-CONTAINING"/>
    <property type="match status" value="1"/>
</dbReference>
<feature type="compositionally biased region" description="Polar residues" evidence="5">
    <location>
        <begin position="1"/>
        <end position="10"/>
    </location>
</feature>
<dbReference type="InterPro" id="IPR041569">
    <property type="entry name" value="AAA_lid_3"/>
</dbReference>
<feature type="compositionally biased region" description="Low complexity" evidence="5">
    <location>
        <begin position="1267"/>
        <end position="1280"/>
    </location>
</feature>
<evidence type="ECO:0000313" key="8">
    <source>
        <dbReference type="Proteomes" id="UP001194580"/>
    </source>
</evidence>
<dbReference type="InterPro" id="IPR036181">
    <property type="entry name" value="MIT_dom_sf"/>
</dbReference>
<feature type="compositionally biased region" description="Polar residues" evidence="5">
    <location>
        <begin position="81"/>
        <end position="107"/>
    </location>
</feature>
<evidence type="ECO:0000256" key="1">
    <source>
        <dbReference type="ARBA" id="ARBA00022741"/>
    </source>
</evidence>
<accession>A0AAD4DCV5</accession>
<reference evidence="7" key="1">
    <citation type="journal article" date="2020" name="Fungal Divers.">
        <title>Resolving the Mortierellaceae phylogeny through synthesis of multi-gene phylogenetics and phylogenomics.</title>
        <authorList>
            <person name="Vandepol N."/>
            <person name="Liber J."/>
            <person name="Desiro A."/>
            <person name="Na H."/>
            <person name="Kennedy M."/>
            <person name="Barry K."/>
            <person name="Grigoriev I.V."/>
            <person name="Miller A.N."/>
            <person name="O'Donnell K."/>
            <person name="Stajich J.E."/>
            <person name="Bonito G."/>
        </authorList>
    </citation>
    <scope>NUCLEOTIDE SEQUENCE</scope>
    <source>
        <strain evidence="7">NRRL 28262</strain>
    </source>
</reference>
<dbReference type="InterPro" id="IPR030379">
    <property type="entry name" value="G_SEPTIN_dom"/>
</dbReference>
<dbReference type="Gene3D" id="1.20.58.80">
    <property type="entry name" value="Phosphotransferase system, lactose/cellobiose-type IIA subunit"/>
    <property type="match status" value="1"/>
</dbReference>
<evidence type="ECO:0000256" key="2">
    <source>
        <dbReference type="ARBA" id="ARBA00022840"/>
    </source>
</evidence>
<feature type="compositionally biased region" description="Low complexity" evidence="5">
    <location>
        <begin position="1287"/>
        <end position="1296"/>
    </location>
</feature>
<dbReference type="SUPFAM" id="SSF116846">
    <property type="entry name" value="MIT domain"/>
    <property type="match status" value="1"/>
</dbReference>
<dbReference type="Pfam" id="PF04212">
    <property type="entry name" value="MIT"/>
    <property type="match status" value="1"/>
</dbReference>
<dbReference type="Gene3D" id="3.40.50.300">
    <property type="entry name" value="P-loop containing nucleotide triphosphate hydrolases"/>
    <property type="match status" value="2"/>
</dbReference>